<dbReference type="InterPro" id="IPR001638">
    <property type="entry name" value="Solute-binding_3/MltF_N"/>
</dbReference>
<dbReference type="PROSITE" id="PS01039">
    <property type="entry name" value="SBP_BACTERIAL_3"/>
    <property type="match status" value="1"/>
</dbReference>
<evidence type="ECO:0000313" key="8">
    <source>
        <dbReference type="Proteomes" id="UP000094412"/>
    </source>
</evidence>
<feature type="chain" id="PRO_5008659304" evidence="5">
    <location>
        <begin position="24"/>
        <end position="254"/>
    </location>
</feature>
<comment type="similarity">
    <text evidence="2 4">Belongs to the bacterial solute-binding protein 3 family.</text>
</comment>
<dbReference type="EMBL" id="MDEO01000036">
    <property type="protein sequence ID" value="OCX13683.1"/>
    <property type="molecule type" value="Genomic_DNA"/>
</dbReference>
<dbReference type="SMART" id="SM00062">
    <property type="entry name" value="PBPb"/>
    <property type="match status" value="1"/>
</dbReference>
<evidence type="ECO:0000256" key="5">
    <source>
        <dbReference type="SAM" id="SignalP"/>
    </source>
</evidence>
<evidence type="ECO:0000256" key="4">
    <source>
        <dbReference type="RuleBase" id="RU003744"/>
    </source>
</evidence>
<dbReference type="GO" id="GO:0030313">
    <property type="term" value="C:cell envelope"/>
    <property type="evidence" value="ECO:0007669"/>
    <property type="project" value="UniProtKB-SubCell"/>
</dbReference>
<dbReference type="PANTHER" id="PTHR35936:SF17">
    <property type="entry name" value="ARGININE-BINDING EXTRACELLULAR PROTEIN ARTP"/>
    <property type="match status" value="1"/>
</dbReference>
<dbReference type="PANTHER" id="PTHR35936">
    <property type="entry name" value="MEMBRANE-BOUND LYTIC MUREIN TRANSGLYCOSYLASE F"/>
    <property type="match status" value="1"/>
</dbReference>
<protein>
    <submittedName>
        <fullName evidence="7">Amino acid ABC transporter</fullName>
    </submittedName>
</protein>
<dbReference type="Proteomes" id="UP000094412">
    <property type="component" value="Unassembled WGS sequence"/>
</dbReference>
<comment type="subcellular location">
    <subcellularLocation>
        <location evidence="1">Cell envelope</location>
    </subcellularLocation>
</comment>
<dbReference type="Gene3D" id="3.40.190.10">
    <property type="entry name" value="Periplasmic binding protein-like II"/>
    <property type="match status" value="2"/>
</dbReference>
<evidence type="ECO:0000256" key="2">
    <source>
        <dbReference type="ARBA" id="ARBA00010333"/>
    </source>
</evidence>
<feature type="signal peptide" evidence="5">
    <location>
        <begin position="1"/>
        <end position="23"/>
    </location>
</feature>
<organism evidence="7 8">
    <name type="scientific">Mesorhizobium hungaricum</name>
    <dbReference type="NCBI Taxonomy" id="1566387"/>
    <lineage>
        <taxon>Bacteria</taxon>
        <taxon>Pseudomonadati</taxon>
        <taxon>Pseudomonadota</taxon>
        <taxon>Alphaproteobacteria</taxon>
        <taxon>Hyphomicrobiales</taxon>
        <taxon>Phyllobacteriaceae</taxon>
        <taxon>Mesorhizobium</taxon>
    </lineage>
</organism>
<accession>A0A1C2DG54</accession>
<reference evidence="7 8" key="1">
    <citation type="submission" date="2016-08" db="EMBL/GenBank/DDBJ databases">
        <title>Whole genome sequence of Mesorhizobium sp. strain UASWS1009 isolated from industrial sewage.</title>
        <authorList>
            <person name="Crovadore J."/>
            <person name="Calmin G."/>
            <person name="Chablais R."/>
            <person name="Cochard B."/>
            <person name="Lefort F."/>
        </authorList>
    </citation>
    <scope>NUCLEOTIDE SEQUENCE [LARGE SCALE GENOMIC DNA]</scope>
    <source>
        <strain evidence="7 8">UASWS1009</strain>
    </source>
</reference>
<evidence type="ECO:0000256" key="3">
    <source>
        <dbReference type="ARBA" id="ARBA00022729"/>
    </source>
</evidence>
<dbReference type="Pfam" id="PF00497">
    <property type="entry name" value="SBP_bac_3"/>
    <property type="match status" value="1"/>
</dbReference>
<keyword evidence="3 5" id="KW-0732">Signal</keyword>
<comment type="caution">
    <text evidence="7">The sequence shown here is derived from an EMBL/GenBank/DDBJ whole genome shotgun (WGS) entry which is preliminary data.</text>
</comment>
<evidence type="ECO:0000256" key="1">
    <source>
        <dbReference type="ARBA" id="ARBA00004196"/>
    </source>
</evidence>
<evidence type="ECO:0000259" key="6">
    <source>
        <dbReference type="SMART" id="SM00062"/>
    </source>
</evidence>
<feature type="domain" description="Solute-binding protein family 3/N-terminal" evidence="6">
    <location>
        <begin position="26"/>
        <end position="252"/>
    </location>
</feature>
<proteinExistence type="inferred from homology"/>
<dbReference type="SUPFAM" id="SSF53850">
    <property type="entry name" value="Periplasmic binding protein-like II"/>
    <property type="match status" value="1"/>
</dbReference>
<sequence>MSKWLVSAAAAAMLVMGGGAAFAAEKLKIATEGAAPPFSTVLADGTLAGFDVDIAKALCAQMKIECEIVAQDWDGMIPALQAKKFDAIIASMTITEERKKQVAFTNKYYATPLALAALKDTTLTGTEPTALAGKTLGAQASTTQATYAQDVYAKSGAEVKLYPTHEDAVADLVNGRLDAIITDKFVLVDWVKNGGGKDCCKLVGDVKGTEAQIGIAIRQGEDALRERFNAAIDAIVADGAYKKVQAKYFDFDIY</sequence>
<dbReference type="STRING" id="1566387.QV13_22720"/>
<evidence type="ECO:0000313" key="7">
    <source>
        <dbReference type="EMBL" id="OCX13683.1"/>
    </source>
</evidence>
<dbReference type="InterPro" id="IPR018313">
    <property type="entry name" value="SBP_3_CS"/>
</dbReference>
<gene>
    <name evidence="7" type="ORF">QV13_22720</name>
</gene>
<keyword evidence="8" id="KW-1185">Reference proteome</keyword>
<dbReference type="AlphaFoldDB" id="A0A1C2DG54"/>
<name>A0A1C2DG54_9HYPH</name>